<dbReference type="Pfam" id="PF20936">
    <property type="entry name" value="GCIP_C"/>
    <property type="match status" value="1"/>
</dbReference>
<evidence type="ECO:0000313" key="9">
    <source>
        <dbReference type="EMBL" id="KZT70120.1"/>
    </source>
</evidence>
<dbReference type="STRING" id="1314783.A0A165QZI6"/>
<dbReference type="PANTHER" id="PTHR15492:SF1">
    <property type="entry name" value="CYCLIN-D1-BINDING PROTEIN 1"/>
    <property type="match status" value="1"/>
</dbReference>
<dbReference type="Proteomes" id="UP000076727">
    <property type="component" value="Unassembled WGS sequence"/>
</dbReference>
<reference evidence="9 10" key="1">
    <citation type="journal article" date="2016" name="Mol. Biol. Evol.">
        <title>Comparative Genomics of Early-Diverging Mushroom-Forming Fungi Provides Insights into the Origins of Lignocellulose Decay Capabilities.</title>
        <authorList>
            <person name="Nagy L.G."/>
            <person name="Riley R."/>
            <person name="Tritt A."/>
            <person name="Adam C."/>
            <person name="Daum C."/>
            <person name="Floudas D."/>
            <person name="Sun H."/>
            <person name="Yadav J.S."/>
            <person name="Pangilinan J."/>
            <person name="Larsson K.H."/>
            <person name="Matsuura K."/>
            <person name="Barry K."/>
            <person name="Labutti K."/>
            <person name="Kuo R."/>
            <person name="Ohm R.A."/>
            <person name="Bhattacharya S.S."/>
            <person name="Shirouzu T."/>
            <person name="Yoshinaga Y."/>
            <person name="Martin F.M."/>
            <person name="Grigoriev I.V."/>
            <person name="Hibbett D.S."/>
        </authorList>
    </citation>
    <scope>NUCLEOTIDE SEQUENCE [LARGE SCALE GENOMIC DNA]</scope>
    <source>
        <strain evidence="9 10">L-15889</strain>
    </source>
</reference>
<evidence type="ECO:0000259" key="7">
    <source>
        <dbReference type="Pfam" id="PF13324"/>
    </source>
</evidence>
<evidence type="ECO:0000313" key="10">
    <source>
        <dbReference type="Proteomes" id="UP000076727"/>
    </source>
</evidence>
<evidence type="ECO:0000259" key="8">
    <source>
        <dbReference type="Pfam" id="PF20936"/>
    </source>
</evidence>
<evidence type="ECO:0008006" key="11">
    <source>
        <dbReference type="Google" id="ProtNLM"/>
    </source>
</evidence>
<keyword evidence="10" id="KW-1185">Reference proteome</keyword>
<dbReference type="EMBL" id="KV429053">
    <property type="protein sequence ID" value="KZT70120.1"/>
    <property type="molecule type" value="Genomic_DNA"/>
</dbReference>
<keyword evidence="4" id="KW-0963">Cytoplasm</keyword>
<dbReference type="InterPro" id="IPR026907">
    <property type="entry name" value="GCIP-like"/>
</dbReference>
<comment type="subcellular location">
    <subcellularLocation>
        <location evidence="2">Cytoplasm</location>
    </subcellularLocation>
    <subcellularLocation>
        <location evidence="1">Nucleus</location>
    </subcellularLocation>
</comment>
<gene>
    <name evidence="9" type="ORF">DAEQUDRAFT_224967</name>
</gene>
<evidence type="ECO:0000256" key="3">
    <source>
        <dbReference type="ARBA" id="ARBA00008940"/>
    </source>
</evidence>
<dbReference type="GO" id="GO:0005737">
    <property type="term" value="C:cytoplasm"/>
    <property type="evidence" value="ECO:0007669"/>
    <property type="project" value="UniProtKB-SubCell"/>
</dbReference>
<name>A0A165QZI6_9APHY</name>
<evidence type="ECO:0000256" key="5">
    <source>
        <dbReference type="ARBA" id="ARBA00023242"/>
    </source>
</evidence>
<dbReference type="Gene3D" id="1.20.1410.10">
    <property type="entry name" value="I/LWEQ domain"/>
    <property type="match status" value="1"/>
</dbReference>
<dbReference type="InterPro" id="IPR049317">
    <property type="entry name" value="GCIP-like_N"/>
</dbReference>
<sequence>MADKDNAKVTLQVLVETCSAAADTLKQPTLASAPGPSSSVPALGVLHKDLLSLLTLIYASTTKLTLSLRAEEPAYKAAVGPLQDLIGNVSAIATCAALFDAHGLTLASDVRQVVTEVCSALSALGRTLLEEGEDYLVHTGMVHEVVDKAKRDLSADNRAAVRKRWTADRGMLEDSLQDVASMLEDDDAADQDEDFNDELDDLGLGSVKKMSEVELERTRKVQSLLRFTILLHKRVQLDLLAKPASQPASSATLDSLPAHSQAILVELEDAVATLYAPQDPAAIAAAISSLVNSVKSLQAVVIPMLPSASSTSKTTVGSVASESKGAQTDVRRWFVTCFEQIDKLSHSLGESLEQESLNTT</sequence>
<evidence type="ECO:0000256" key="6">
    <source>
        <dbReference type="ARBA" id="ARBA00023306"/>
    </source>
</evidence>
<dbReference type="AlphaFoldDB" id="A0A165QZI6"/>
<feature type="domain" description="Cyclin-D1-binding protein 1-like N-terminal" evidence="7">
    <location>
        <begin position="50"/>
        <end position="185"/>
    </location>
</feature>
<dbReference type="InterPro" id="IPR049318">
    <property type="entry name" value="GCIP_C"/>
</dbReference>
<feature type="domain" description="Cyclin-D1-binding protein 1-like C-terminal" evidence="8">
    <location>
        <begin position="196"/>
        <end position="298"/>
    </location>
</feature>
<dbReference type="OrthoDB" id="41588at2759"/>
<dbReference type="GO" id="GO:0005634">
    <property type="term" value="C:nucleus"/>
    <property type="evidence" value="ECO:0007669"/>
    <property type="project" value="UniProtKB-SubCell"/>
</dbReference>
<organism evidence="9 10">
    <name type="scientific">Daedalea quercina L-15889</name>
    <dbReference type="NCBI Taxonomy" id="1314783"/>
    <lineage>
        <taxon>Eukaryota</taxon>
        <taxon>Fungi</taxon>
        <taxon>Dikarya</taxon>
        <taxon>Basidiomycota</taxon>
        <taxon>Agaricomycotina</taxon>
        <taxon>Agaricomycetes</taxon>
        <taxon>Polyporales</taxon>
        <taxon>Fomitopsis</taxon>
    </lineage>
</organism>
<evidence type="ECO:0000256" key="2">
    <source>
        <dbReference type="ARBA" id="ARBA00004496"/>
    </source>
</evidence>
<dbReference type="Pfam" id="PF13324">
    <property type="entry name" value="GCIP_N"/>
    <property type="match status" value="1"/>
</dbReference>
<proteinExistence type="inferred from homology"/>
<dbReference type="PANTHER" id="PTHR15492">
    <property type="entry name" value="CYCLIN D1-BINDING PROTEIN 1"/>
    <property type="match status" value="1"/>
</dbReference>
<keyword evidence="5" id="KW-0539">Nucleus</keyword>
<evidence type="ECO:0000256" key="1">
    <source>
        <dbReference type="ARBA" id="ARBA00004123"/>
    </source>
</evidence>
<accession>A0A165QZI6</accession>
<evidence type="ECO:0000256" key="4">
    <source>
        <dbReference type="ARBA" id="ARBA00022490"/>
    </source>
</evidence>
<comment type="similarity">
    <text evidence="3">Belongs to the CCNDBP1 family.</text>
</comment>
<keyword evidence="6" id="KW-0131">Cell cycle</keyword>
<protein>
    <recommendedName>
        <fullName evidence="11">Grap2 and cyclin-D-interacting-domain-containing protein</fullName>
    </recommendedName>
</protein>